<proteinExistence type="predicted"/>
<dbReference type="OrthoDB" id="9798935at2"/>
<dbReference type="SMART" id="SM01208">
    <property type="entry name" value="G5"/>
    <property type="match status" value="1"/>
</dbReference>
<gene>
    <name evidence="3" type="ORF">SAMN05660462_00729</name>
</gene>
<reference evidence="3 4" key="1">
    <citation type="submission" date="2016-10" db="EMBL/GenBank/DDBJ databases">
        <authorList>
            <person name="de Groot N.N."/>
        </authorList>
    </citation>
    <scope>NUCLEOTIDE SEQUENCE [LARGE SCALE GENOMIC DNA]</scope>
    <source>
        <strain evidence="3 4">DSM 21650</strain>
    </source>
</reference>
<dbReference type="Gene3D" id="2.20.230.10">
    <property type="entry name" value="Resuscitation-promoting factor rpfb"/>
    <property type="match status" value="1"/>
</dbReference>
<dbReference type="GO" id="GO:0009254">
    <property type="term" value="P:peptidoglycan turnover"/>
    <property type="evidence" value="ECO:0007669"/>
    <property type="project" value="InterPro"/>
</dbReference>
<dbReference type="InterPro" id="IPR051933">
    <property type="entry name" value="Resuscitation_pf_RpfB"/>
</dbReference>
<dbReference type="InterPro" id="IPR007137">
    <property type="entry name" value="DUF348"/>
</dbReference>
<organism evidence="3 4">
    <name type="scientific">Proteiniborus ethanoligenes</name>
    <dbReference type="NCBI Taxonomy" id="415015"/>
    <lineage>
        <taxon>Bacteria</taxon>
        <taxon>Bacillati</taxon>
        <taxon>Bacillota</taxon>
        <taxon>Clostridia</taxon>
        <taxon>Eubacteriales</taxon>
        <taxon>Proteiniborus</taxon>
    </lineage>
</organism>
<dbReference type="GO" id="GO:0004553">
    <property type="term" value="F:hydrolase activity, hydrolyzing O-glycosyl compounds"/>
    <property type="evidence" value="ECO:0007669"/>
    <property type="project" value="InterPro"/>
</dbReference>
<dbReference type="Gene3D" id="2.40.40.10">
    <property type="entry name" value="RlpA-like domain"/>
    <property type="match status" value="1"/>
</dbReference>
<dbReference type="InterPro" id="IPR059180">
    <property type="entry name" value="3D_YorM"/>
</dbReference>
<dbReference type="CDD" id="cd14667">
    <property type="entry name" value="3D_containing_proteins"/>
    <property type="match status" value="1"/>
</dbReference>
<evidence type="ECO:0000313" key="4">
    <source>
        <dbReference type="Proteomes" id="UP000198625"/>
    </source>
</evidence>
<dbReference type="InterPro" id="IPR036908">
    <property type="entry name" value="RlpA-like_sf"/>
</dbReference>
<dbReference type="SUPFAM" id="SSF50685">
    <property type="entry name" value="Barwin-like endoglucanases"/>
    <property type="match status" value="1"/>
</dbReference>
<evidence type="ECO:0000313" key="3">
    <source>
        <dbReference type="EMBL" id="SDY71383.1"/>
    </source>
</evidence>
<evidence type="ECO:0000259" key="2">
    <source>
        <dbReference type="PROSITE" id="PS51109"/>
    </source>
</evidence>
<dbReference type="Proteomes" id="UP000198625">
    <property type="component" value="Unassembled WGS sequence"/>
</dbReference>
<evidence type="ECO:0000256" key="1">
    <source>
        <dbReference type="ARBA" id="ARBA00022729"/>
    </source>
</evidence>
<dbReference type="PANTHER" id="PTHR39160:SF4">
    <property type="entry name" value="RESUSCITATION-PROMOTING FACTOR RPFB"/>
    <property type="match status" value="1"/>
</dbReference>
<dbReference type="GO" id="GO:0019867">
    <property type="term" value="C:outer membrane"/>
    <property type="evidence" value="ECO:0007669"/>
    <property type="project" value="InterPro"/>
</dbReference>
<dbReference type="Pfam" id="PF06725">
    <property type="entry name" value="3D"/>
    <property type="match status" value="1"/>
</dbReference>
<name>A0A1H3M459_9FIRM</name>
<keyword evidence="1" id="KW-0732">Signal</keyword>
<dbReference type="AlphaFoldDB" id="A0A1H3M459"/>
<dbReference type="PROSITE" id="PS51109">
    <property type="entry name" value="G5"/>
    <property type="match status" value="1"/>
</dbReference>
<dbReference type="Pfam" id="PF03990">
    <property type="entry name" value="DUF348"/>
    <property type="match status" value="2"/>
</dbReference>
<sequence>MAQKNRSIKLLIIAALILTGMTVLSFATNNSRIKTVDVVIDGERTTIKTSKNTVSQLLETKRISLGNSDYINISTTSPLHDGMKVEIKRAVPVTINYGGNILDIKTSKNTVKEVLDSLKISYNPDKISPSKYYKIKPGLEIDIVKIDEKVETISKVIPYKTITKDNDTIDKGKFIVKQEGKEGKKEITVKETYENGQLVATEIVEEKILSEPTNELIEKGTKGIEFTVASRGSFAGKKEAIMIATAYDLTYESTGKKPGDKWYGITASGTKARPGVVAVDPKVIPLGTKLYIESLDGTKDYGYAIAEDTGGAIKGNKIDLFMEDPKDVKAFGRRKVKVYILGK</sequence>
<dbReference type="Pfam" id="PF07501">
    <property type="entry name" value="G5"/>
    <property type="match status" value="1"/>
</dbReference>
<dbReference type="InterPro" id="IPR011098">
    <property type="entry name" value="G5_dom"/>
</dbReference>
<keyword evidence="4" id="KW-1185">Reference proteome</keyword>
<dbReference type="PANTHER" id="PTHR39160">
    <property type="entry name" value="CELL WALL-BINDING PROTEIN YOCH"/>
    <property type="match status" value="1"/>
</dbReference>
<dbReference type="STRING" id="415015.SAMN05660462_00729"/>
<protein>
    <recommendedName>
        <fullName evidence="2">G5 domain-containing protein</fullName>
    </recommendedName>
</protein>
<dbReference type="EMBL" id="FNQE01000005">
    <property type="protein sequence ID" value="SDY71383.1"/>
    <property type="molecule type" value="Genomic_DNA"/>
</dbReference>
<accession>A0A1H3M459</accession>
<dbReference type="RefSeq" id="WP_091727362.1">
    <property type="nucleotide sequence ID" value="NZ_FNQE01000005.1"/>
</dbReference>
<feature type="domain" description="G5" evidence="2">
    <location>
        <begin position="143"/>
        <end position="223"/>
    </location>
</feature>
<dbReference type="InterPro" id="IPR010611">
    <property type="entry name" value="3D_dom"/>
</dbReference>